<dbReference type="Proteomes" id="UP000702425">
    <property type="component" value="Unassembled WGS sequence"/>
</dbReference>
<evidence type="ECO:0000313" key="1">
    <source>
        <dbReference type="EMBL" id="NQE34344.1"/>
    </source>
</evidence>
<sequence>MNSTRRLAYLEQTLDLWYEQLGEAEQALPMAIGPKEATAIKQDIRVRILPAIRRHEVEYWSLLEDEARDCQVDEVAASNAIFKVVEEVKLIQSQPNQYPDEFMQKLQKILDKVNEPQTPAAGKLKAALPLIPGIMSYELELDTEISLKRVFGGIKKLLKKKQYN</sequence>
<evidence type="ECO:0000313" key="2">
    <source>
        <dbReference type="Proteomes" id="UP000702425"/>
    </source>
</evidence>
<dbReference type="RefSeq" id="WP_172186952.1">
    <property type="nucleotide sequence ID" value="NZ_CAWPPK010000212.1"/>
</dbReference>
<dbReference type="EMBL" id="SRRZ01000029">
    <property type="protein sequence ID" value="NQE34344.1"/>
    <property type="molecule type" value="Genomic_DNA"/>
</dbReference>
<accession>A0ABX2CVC3</accession>
<protein>
    <submittedName>
        <fullName evidence="1">Uncharacterized protein</fullName>
    </submittedName>
</protein>
<organism evidence="1 2">
    <name type="scientific">Microcoleus asticus IPMA8</name>
    <dbReference type="NCBI Taxonomy" id="2563858"/>
    <lineage>
        <taxon>Bacteria</taxon>
        <taxon>Bacillati</taxon>
        <taxon>Cyanobacteriota</taxon>
        <taxon>Cyanophyceae</taxon>
        <taxon>Oscillatoriophycideae</taxon>
        <taxon>Oscillatoriales</taxon>
        <taxon>Microcoleaceae</taxon>
        <taxon>Microcoleus</taxon>
        <taxon>Microcoleus asticus</taxon>
    </lineage>
</organism>
<comment type="caution">
    <text evidence="1">The sequence shown here is derived from an EMBL/GenBank/DDBJ whole genome shotgun (WGS) entry which is preliminary data.</text>
</comment>
<proteinExistence type="predicted"/>
<keyword evidence="2" id="KW-1185">Reference proteome</keyword>
<gene>
    <name evidence="1" type="ORF">E5S67_02068</name>
</gene>
<reference evidence="1 2" key="1">
    <citation type="journal article" date="2020" name="Sci. Rep.">
        <title>A novel cyanobacterial geosmin producer, revising GeoA distribution and dispersion patterns in Bacteria.</title>
        <authorList>
            <person name="Churro C."/>
            <person name="Semedo-Aguiar A.P."/>
            <person name="Silva A.D."/>
            <person name="Pereira-Leal J.B."/>
            <person name="Leite R.B."/>
        </authorList>
    </citation>
    <scope>NUCLEOTIDE SEQUENCE [LARGE SCALE GENOMIC DNA]</scope>
    <source>
        <strain evidence="1 2">IPMA8</strain>
    </source>
</reference>
<name>A0ABX2CVC3_9CYAN</name>